<proteinExistence type="predicted"/>
<feature type="non-terminal residue" evidence="2">
    <location>
        <position position="106"/>
    </location>
</feature>
<evidence type="ECO:0000313" key="2">
    <source>
        <dbReference type="EMBL" id="CAG8841583.1"/>
    </source>
</evidence>
<gene>
    <name evidence="2" type="ORF">GMARGA_LOCUS35506</name>
</gene>
<protein>
    <submittedName>
        <fullName evidence="2">2585_t:CDS:1</fullName>
    </submittedName>
</protein>
<evidence type="ECO:0000256" key="1">
    <source>
        <dbReference type="SAM" id="MobiDB-lite"/>
    </source>
</evidence>
<dbReference type="Proteomes" id="UP000789901">
    <property type="component" value="Unassembled WGS sequence"/>
</dbReference>
<name>A0ABN7WVR8_GIGMA</name>
<keyword evidence="3" id="KW-1185">Reference proteome</keyword>
<evidence type="ECO:0000313" key="3">
    <source>
        <dbReference type="Proteomes" id="UP000789901"/>
    </source>
</evidence>
<accession>A0ABN7WVR8</accession>
<reference evidence="2 3" key="1">
    <citation type="submission" date="2021-06" db="EMBL/GenBank/DDBJ databases">
        <authorList>
            <person name="Kallberg Y."/>
            <person name="Tangrot J."/>
            <person name="Rosling A."/>
        </authorList>
    </citation>
    <scope>NUCLEOTIDE SEQUENCE [LARGE SCALE GENOMIC DNA]</scope>
    <source>
        <strain evidence="2 3">120-4 pot B 10/14</strain>
    </source>
</reference>
<sequence length="106" mass="12214">YRAYKQTEIDLLFLEGIEEHVIGKHKTYTIPDTEPKQNITEKNNTDIEKLFQKAIIDTILTKNNMKTNEPPDQFRQTTKEIMQKGGNQSGLLVTPGPINNDIRDEL</sequence>
<feature type="non-terminal residue" evidence="2">
    <location>
        <position position="1"/>
    </location>
</feature>
<organism evidence="2 3">
    <name type="scientific">Gigaspora margarita</name>
    <dbReference type="NCBI Taxonomy" id="4874"/>
    <lineage>
        <taxon>Eukaryota</taxon>
        <taxon>Fungi</taxon>
        <taxon>Fungi incertae sedis</taxon>
        <taxon>Mucoromycota</taxon>
        <taxon>Glomeromycotina</taxon>
        <taxon>Glomeromycetes</taxon>
        <taxon>Diversisporales</taxon>
        <taxon>Gigasporaceae</taxon>
        <taxon>Gigaspora</taxon>
    </lineage>
</organism>
<feature type="region of interest" description="Disordered" evidence="1">
    <location>
        <begin position="84"/>
        <end position="106"/>
    </location>
</feature>
<dbReference type="EMBL" id="CAJVQB010066248">
    <property type="protein sequence ID" value="CAG8841583.1"/>
    <property type="molecule type" value="Genomic_DNA"/>
</dbReference>
<comment type="caution">
    <text evidence="2">The sequence shown here is derived from an EMBL/GenBank/DDBJ whole genome shotgun (WGS) entry which is preliminary data.</text>
</comment>